<accession>A0A1M3KXY2</accession>
<name>A0A1M3KXY2_9BACT</name>
<dbReference type="Proteomes" id="UP000184233">
    <property type="component" value="Unassembled WGS sequence"/>
</dbReference>
<sequence length="209" mass="24060">MHKKSTGKREPGMATGTMQSRRTDADDVSDLELYAKLAHDDAPAQAALSILYRRYSQRIYTYCRKILGDNQTAEDLLQETFVKLFDSGRQGRVIENFPAYLMTIARNLCLSYRSRHKKAFVPVEDFHLTASDVPYEHKELLQLIHASLELLPDDYREAFVLREYNGLSYNEIAEVIGESLDVVKVRIFRAKKKLRDILAPYLNDLNNNA</sequence>
<dbReference type="InterPro" id="IPR013249">
    <property type="entry name" value="RNA_pol_sigma70_r4_t2"/>
</dbReference>
<dbReference type="InterPro" id="IPR039425">
    <property type="entry name" value="RNA_pol_sigma-70-like"/>
</dbReference>
<dbReference type="InterPro" id="IPR014284">
    <property type="entry name" value="RNA_pol_sigma-70_dom"/>
</dbReference>
<protein>
    <recommendedName>
        <fullName evidence="11">RNA polymerase subunit sigma-24</fullName>
    </recommendedName>
</protein>
<feature type="domain" description="RNA polymerase sigma-70 region 2" evidence="7">
    <location>
        <begin position="51"/>
        <end position="118"/>
    </location>
</feature>
<dbReference type="CDD" id="cd06171">
    <property type="entry name" value="Sigma70_r4"/>
    <property type="match status" value="1"/>
</dbReference>
<evidence type="ECO:0000256" key="4">
    <source>
        <dbReference type="ARBA" id="ARBA00023125"/>
    </source>
</evidence>
<keyword evidence="5" id="KW-0804">Transcription</keyword>
<evidence type="ECO:0000256" key="5">
    <source>
        <dbReference type="ARBA" id="ARBA00023163"/>
    </source>
</evidence>
<dbReference type="InterPro" id="IPR007627">
    <property type="entry name" value="RNA_pol_sigma70_r2"/>
</dbReference>
<dbReference type="GO" id="GO:0006352">
    <property type="term" value="P:DNA-templated transcription initiation"/>
    <property type="evidence" value="ECO:0007669"/>
    <property type="project" value="InterPro"/>
</dbReference>
<dbReference type="GO" id="GO:0003677">
    <property type="term" value="F:DNA binding"/>
    <property type="evidence" value="ECO:0007669"/>
    <property type="project" value="UniProtKB-KW"/>
</dbReference>
<keyword evidence="4" id="KW-0238">DNA-binding</keyword>
<evidence type="ECO:0000256" key="6">
    <source>
        <dbReference type="SAM" id="MobiDB-lite"/>
    </source>
</evidence>
<proteinExistence type="inferred from homology"/>
<dbReference type="AlphaFoldDB" id="A0A1M3KXY2"/>
<evidence type="ECO:0000256" key="2">
    <source>
        <dbReference type="ARBA" id="ARBA00023015"/>
    </source>
</evidence>
<dbReference type="STRING" id="1895771.BGO89_12125"/>
<evidence type="ECO:0000256" key="3">
    <source>
        <dbReference type="ARBA" id="ARBA00023082"/>
    </source>
</evidence>
<feature type="domain" description="RNA polymerase sigma factor 70 region 4 type 2" evidence="8">
    <location>
        <begin position="142"/>
        <end position="194"/>
    </location>
</feature>
<dbReference type="Gene3D" id="1.10.10.10">
    <property type="entry name" value="Winged helix-like DNA-binding domain superfamily/Winged helix DNA-binding domain"/>
    <property type="match status" value="1"/>
</dbReference>
<evidence type="ECO:0008006" key="11">
    <source>
        <dbReference type="Google" id="ProtNLM"/>
    </source>
</evidence>
<dbReference type="NCBIfam" id="TIGR02937">
    <property type="entry name" value="sigma70-ECF"/>
    <property type="match status" value="1"/>
</dbReference>
<dbReference type="InterPro" id="IPR036388">
    <property type="entry name" value="WH-like_DNA-bd_sf"/>
</dbReference>
<comment type="caution">
    <text evidence="9">The sequence shown here is derived from an EMBL/GenBank/DDBJ whole genome shotgun (WGS) entry which is preliminary data.</text>
</comment>
<dbReference type="Pfam" id="PF04542">
    <property type="entry name" value="Sigma70_r2"/>
    <property type="match status" value="1"/>
</dbReference>
<dbReference type="Gene3D" id="1.10.1740.10">
    <property type="match status" value="1"/>
</dbReference>
<evidence type="ECO:0000259" key="7">
    <source>
        <dbReference type="Pfam" id="PF04542"/>
    </source>
</evidence>
<dbReference type="SUPFAM" id="SSF88946">
    <property type="entry name" value="Sigma2 domain of RNA polymerase sigma factors"/>
    <property type="match status" value="1"/>
</dbReference>
<feature type="region of interest" description="Disordered" evidence="6">
    <location>
        <begin position="1"/>
        <end position="24"/>
    </location>
</feature>
<evidence type="ECO:0000313" key="9">
    <source>
        <dbReference type="EMBL" id="OJX57235.1"/>
    </source>
</evidence>
<evidence type="ECO:0000259" key="8">
    <source>
        <dbReference type="Pfam" id="PF08281"/>
    </source>
</evidence>
<comment type="similarity">
    <text evidence="1">Belongs to the sigma-70 factor family. ECF subfamily.</text>
</comment>
<evidence type="ECO:0000256" key="1">
    <source>
        <dbReference type="ARBA" id="ARBA00010641"/>
    </source>
</evidence>
<dbReference type="PANTHER" id="PTHR43133:SF8">
    <property type="entry name" value="RNA POLYMERASE SIGMA FACTOR HI_1459-RELATED"/>
    <property type="match status" value="1"/>
</dbReference>
<reference evidence="9 10" key="1">
    <citation type="submission" date="2016-09" db="EMBL/GenBank/DDBJ databases">
        <title>Genome-resolved meta-omics ties microbial dynamics to process performance in biotechnology for thiocyanate degradation.</title>
        <authorList>
            <person name="Kantor R.S."/>
            <person name="Huddy R.J."/>
            <person name="Iyer R."/>
            <person name="Thomas B.C."/>
            <person name="Brown C.T."/>
            <person name="Anantharaman K."/>
            <person name="Tringe S."/>
            <person name="Hettich R.L."/>
            <person name="Harrison S.T."/>
            <person name="Banfield J.F."/>
        </authorList>
    </citation>
    <scope>NUCLEOTIDE SEQUENCE [LARGE SCALE GENOMIC DNA]</scope>
    <source>
        <strain evidence="9">59-99</strain>
    </source>
</reference>
<dbReference type="EMBL" id="MKVH01000024">
    <property type="protein sequence ID" value="OJX57235.1"/>
    <property type="molecule type" value="Genomic_DNA"/>
</dbReference>
<organism evidence="9 10">
    <name type="scientific">Candidatus Kapaibacterium thiocyanatum</name>
    <dbReference type="NCBI Taxonomy" id="1895771"/>
    <lineage>
        <taxon>Bacteria</taxon>
        <taxon>Pseudomonadati</taxon>
        <taxon>Candidatus Kapaibacteriota</taxon>
        <taxon>Candidatus Kapaibacteriia</taxon>
        <taxon>Candidatus Kapaibacteriales</taxon>
        <taxon>Candidatus Kapaibacteriaceae</taxon>
        <taxon>Candidatus Kapaibacterium</taxon>
    </lineage>
</organism>
<dbReference type="GO" id="GO:0016987">
    <property type="term" value="F:sigma factor activity"/>
    <property type="evidence" value="ECO:0007669"/>
    <property type="project" value="UniProtKB-KW"/>
</dbReference>
<dbReference type="InterPro" id="IPR013325">
    <property type="entry name" value="RNA_pol_sigma_r2"/>
</dbReference>
<dbReference type="PANTHER" id="PTHR43133">
    <property type="entry name" value="RNA POLYMERASE ECF-TYPE SIGMA FACTO"/>
    <property type="match status" value="1"/>
</dbReference>
<dbReference type="SUPFAM" id="SSF88659">
    <property type="entry name" value="Sigma3 and sigma4 domains of RNA polymerase sigma factors"/>
    <property type="match status" value="1"/>
</dbReference>
<dbReference type="Pfam" id="PF08281">
    <property type="entry name" value="Sigma70_r4_2"/>
    <property type="match status" value="1"/>
</dbReference>
<keyword evidence="3" id="KW-0731">Sigma factor</keyword>
<dbReference type="InterPro" id="IPR013324">
    <property type="entry name" value="RNA_pol_sigma_r3/r4-like"/>
</dbReference>
<keyword evidence="2" id="KW-0805">Transcription regulation</keyword>
<evidence type="ECO:0000313" key="10">
    <source>
        <dbReference type="Proteomes" id="UP000184233"/>
    </source>
</evidence>
<gene>
    <name evidence="9" type="ORF">BGO89_12125</name>
</gene>